<protein>
    <submittedName>
        <fullName evidence="2">Uncharacterized protein</fullName>
    </submittedName>
</protein>
<keyword evidence="1" id="KW-1133">Transmembrane helix</keyword>
<sequence>MPDWLFHWTHDEVFKEVLKVSIPALGSILAALIAWYGIRRTAKVTQEALENSKEATPPELLRLEKWSTILKDSSDYPENIKNELDINAIHSTYNDIIKRATLENKVIKLGILSAEVRENLISIKLSSGGVYYPRPSWGKMVLKNWAISITLIIGFLINFITLGFGVATGRTPFWLFIIFFASFTFAGVMTFRVENFNKTQKNIIFRNGYHALRDVYLARESISLVETSREIKEREGFEKTRIYKEWENKIKEEYPKWTSWNYGLDIGDNNKPDDYGDIKPSKIQSIALWIKNLFQKSTPENPDQEP</sequence>
<proteinExistence type="predicted"/>
<reference evidence="2" key="1">
    <citation type="submission" date="2017-10" db="EMBL/GenBank/DDBJ databases">
        <title>Kefir isolates.</title>
        <authorList>
            <person name="Kim Y."/>
            <person name="Blasche S."/>
        </authorList>
    </citation>
    <scope>NUCLEOTIDE SEQUENCE [LARGE SCALE GENOMIC DNA]</scope>
    <source>
        <strain evidence="2">OG2-2</strain>
    </source>
</reference>
<feature type="transmembrane region" description="Helical" evidence="1">
    <location>
        <begin position="145"/>
        <end position="167"/>
    </location>
</feature>
<evidence type="ECO:0000313" key="2">
    <source>
        <dbReference type="EMBL" id="PEN15680.1"/>
    </source>
</evidence>
<name>A0A2A8D491_9MICC</name>
<organism evidence="2 3">
    <name type="scientific">Rothia dentocariosa</name>
    <dbReference type="NCBI Taxonomy" id="2047"/>
    <lineage>
        <taxon>Bacteria</taxon>
        <taxon>Bacillati</taxon>
        <taxon>Actinomycetota</taxon>
        <taxon>Actinomycetes</taxon>
        <taxon>Micrococcales</taxon>
        <taxon>Micrococcaceae</taxon>
        <taxon>Rothia</taxon>
    </lineage>
</organism>
<keyword evidence="1" id="KW-0812">Transmembrane</keyword>
<feature type="transmembrane region" description="Helical" evidence="1">
    <location>
        <begin position="20"/>
        <end position="38"/>
    </location>
</feature>
<gene>
    <name evidence="2" type="ORF">CRM92_08715</name>
</gene>
<dbReference type="Proteomes" id="UP000219947">
    <property type="component" value="Unassembled WGS sequence"/>
</dbReference>
<evidence type="ECO:0000256" key="1">
    <source>
        <dbReference type="SAM" id="Phobius"/>
    </source>
</evidence>
<accession>A0A2A8D491</accession>
<dbReference type="AlphaFoldDB" id="A0A2A8D491"/>
<keyword evidence="1" id="KW-0472">Membrane</keyword>
<feature type="transmembrane region" description="Helical" evidence="1">
    <location>
        <begin position="173"/>
        <end position="191"/>
    </location>
</feature>
<comment type="caution">
    <text evidence="2">The sequence shown here is derived from an EMBL/GenBank/DDBJ whole genome shotgun (WGS) entry which is preliminary data.</text>
</comment>
<keyword evidence="3" id="KW-1185">Reference proteome</keyword>
<evidence type="ECO:0000313" key="3">
    <source>
        <dbReference type="Proteomes" id="UP000219947"/>
    </source>
</evidence>
<dbReference type="RefSeq" id="WP_070740972.1">
    <property type="nucleotide sequence ID" value="NZ_CAUREM010000023.1"/>
</dbReference>
<dbReference type="EMBL" id="PDEV01000004">
    <property type="protein sequence ID" value="PEN15680.1"/>
    <property type="molecule type" value="Genomic_DNA"/>
</dbReference>